<feature type="domain" description="Polymerase beta nucleotidyltransferase" evidence="1">
    <location>
        <begin position="12"/>
        <end position="102"/>
    </location>
</feature>
<protein>
    <recommendedName>
        <fullName evidence="1">Polymerase beta nucleotidyltransferase domain-containing protein</fullName>
    </recommendedName>
</protein>
<name>A0AAU0F128_9FLAO</name>
<dbReference type="Gene3D" id="3.30.460.10">
    <property type="entry name" value="Beta Polymerase, domain 2"/>
    <property type="match status" value="1"/>
</dbReference>
<sequence length="104" mass="12279">MGNFGLEPLIVEQIKQIFSNFENIEKVVIYGSRAKGNYRYNSDIDLSLFGEIAYDDFLKIEMQLDDLLLPYKIDLSIFDKIENQELKEHILRVGIIFFKRNEKN</sequence>
<evidence type="ECO:0000313" key="2">
    <source>
        <dbReference type="EMBL" id="WOC52025.1"/>
    </source>
</evidence>
<evidence type="ECO:0000313" key="3">
    <source>
        <dbReference type="Proteomes" id="UP001432059"/>
    </source>
</evidence>
<dbReference type="AlphaFoldDB" id="A0AAU0F128"/>
<dbReference type="InterPro" id="IPR052548">
    <property type="entry name" value="Type_VII_TA_antitoxin"/>
</dbReference>
<dbReference type="Pfam" id="PF18765">
    <property type="entry name" value="Polbeta"/>
    <property type="match status" value="1"/>
</dbReference>
<proteinExistence type="predicted"/>
<dbReference type="PANTHER" id="PTHR33933">
    <property type="entry name" value="NUCLEOTIDYLTRANSFERASE"/>
    <property type="match status" value="1"/>
</dbReference>
<dbReference type="PANTHER" id="PTHR33933:SF1">
    <property type="entry name" value="PROTEIN ADENYLYLTRANSFERASE MNTA-RELATED"/>
    <property type="match status" value="1"/>
</dbReference>
<gene>
    <name evidence="2" type="ORF">BPO_1378</name>
</gene>
<dbReference type="CDD" id="cd05403">
    <property type="entry name" value="NT_KNTase_like"/>
    <property type="match status" value="1"/>
</dbReference>
<dbReference type="InterPro" id="IPR041633">
    <property type="entry name" value="Polbeta"/>
</dbReference>
<accession>A0AAU0F128</accession>
<organism evidence="2 3">
    <name type="scientific">Bergeyella porcorum</name>
    <dbReference type="NCBI Taxonomy" id="1735111"/>
    <lineage>
        <taxon>Bacteria</taxon>
        <taxon>Pseudomonadati</taxon>
        <taxon>Bacteroidota</taxon>
        <taxon>Flavobacteriia</taxon>
        <taxon>Flavobacteriales</taxon>
        <taxon>Weeksellaceae</taxon>
        <taxon>Bergeyella</taxon>
    </lineage>
</organism>
<keyword evidence="3" id="KW-1185">Reference proteome</keyword>
<dbReference type="EMBL" id="CP136426">
    <property type="protein sequence ID" value="WOC52025.1"/>
    <property type="molecule type" value="Genomic_DNA"/>
</dbReference>
<dbReference type="Proteomes" id="UP001432059">
    <property type="component" value="Chromosome"/>
</dbReference>
<dbReference type="SUPFAM" id="SSF81301">
    <property type="entry name" value="Nucleotidyltransferase"/>
    <property type="match status" value="1"/>
</dbReference>
<reference evidence="2" key="1">
    <citation type="submission" date="2023-10" db="EMBL/GenBank/DDBJ databases">
        <title>Characterization and whole genome sequencing of a novel strain of Bergeyella porcorum QD2021 isolated from pig.</title>
        <authorList>
            <person name="Liu G."/>
            <person name="Chen C."/>
            <person name="Han X."/>
        </authorList>
    </citation>
    <scope>NUCLEOTIDE SEQUENCE</scope>
    <source>
        <strain evidence="2">QD2021</strain>
    </source>
</reference>
<dbReference type="InterPro" id="IPR043519">
    <property type="entry name" value="NT_sf"/>
</dbReference>
<evidence type="ECO:0000259" key="1">
    <source>
        <dbReference type="Pfam" id="PF18765"/>
    </source>
</evidence>
<dbReference type="RefSeq" id="WP_327983631.1">
    <property type="nucleotide sequence ID" value="NZ_CP136426.1"/>
</dbReference>
<dbReference type="KEGG" id="bpor:BPO_1378"/>